<evidence type="ECO:0000259" key="2">
    <source>
        <dbReference type="Pfam" id="PF02481"/>
    </source>
</evidence>
<evidence type="ECO:0000313" key="3">
    <source>
        <dbReference type="EMBL" id="KGM99119.1"/>
    </source>
</evidence>
<sequence>MNDYEIWFASAKLSYNIKNKLISKFKNVQNIWYYSTRDEKNNLINEKIKKFLMNAWNEKNITTIKNKLMEEQIHIVTITDELYPKRLKAYEDSPYMLFYKGDITKLNNTKNVSIIGSRDCSSYGINVTNIICDNLCSNNINIVSGMAKGIDSIAHKKCIDNNSYTCAVLGSGIDVIYPKENKYLYNDIIKNGCVISQFLPGTKPYSFNFPIRNRIISGLSDLVIVVEANKKSGTLITASAALEQGKDVIAVPGNIFSKQSKGTNNLIKDGAYTFTDIQDIYDLLRLNYVEKTSSNIKNMSIEEIKVYKHINSVPKHFDEVLRLTNIDIKQLYEVLFELQLKDEIMCLSGNYYVRNNKTV</sequence>
<proteinExistence type="inferred from homology"/>
<dbReference type="GO" id="GO:0009294">
    <property type="term" value="P:DNA-mediated transformation"/>
    <property type="evidence" value="ECO:0007669"/>
    <property type="project" value="InterPro"/>
</dbReference>
<dbReference type="Proteomes" id="UP000030014">
    <property type="component" value="Unassembled WGS sequence"/>
</dbReference>
<name>A0A0A0ICD8_CLOBO</name>
<protein>
    <submittedName>
        <fullName evidence="3">DNA processing protein DprA</fullName>
    </submittedName>
</protein>
<feature type="domain" description="Smf/DprA SLOG" evidence="2">
    <location>
        <begin position="75"/>
        <end position="283"/>
    </location>
</feature>
<dbReference type="Pfam" id="PF02481">
    <property type="entry name" value="DNA_processg_A"/>
    <property type="match status" value="1"/>
</dbReference>
<dbReference type="InterPro" id="IPR003488">
    <property type="entry name" value="DprA"/>
</dbReference>
<evidence type="ECO:0000313" key="4">
    <source>
        <dbReference type="Proteomes" id="UP000030014"/>
    </source>
</evidence>
<comment type="caution">
    <text evidence="3">The sequence shown here is derived from an EMBL/GenBank/DDBJ whole genome shotgun (WGS) entry which is preliminary data.</text>
</comment>
<dbReference type="SUPFAM" id="SSF102405">
    <property type="entry name" value="MCP/YpsA-like"/>
    <property type="match status" value="1"/>
</dbReference>
<dbReference type="PANTHER" id="PTHR43022:SF1">
    <property type="entry name" value="PROTEIN SMF"/>
    <property type="match status" value="1"/>
</dbReference>
<dbReference type="Gene3D" id="1.10.10.10">
    <property type="entry name" value="Winged helix-like DNA-binding domain superfamily/Winged helix DNA-binding domain"/>
    <property type="match status" value="1"/>
</dbReference>
<reference evidence="3 4" key="1">
    <citation type="submission" date="2014-01" db="EMBL/GenBank/DDBJ databases">
        <title>Plasmidome dynamics in the species complex Clostridium novyi sensu lato converts strains of independent lineages into distinctly different pathogens.</title>
        <authorList>
            <person name="Skarin H."/>
            <person name="Segerman B."/>
        </authorList>
    </citation>
    <scope>NUCLEOTIDE SEQUENCE [LARGE SCALE GENOMIC DNA]</scope>
    <source>
        <strain evidence="3 4">DC5</strain>
    </source>
</reference>
<dbReference type="RefSeq" id="WP_039257943.1">
    <property type="nucleotide sequence ID" value="NZ_JDRY01000039.1"/>
</dbReference>
<comment type="similarity">
    <text evidence="1">Belongs to the DprA/Smf family.</text>
</comment>
<dbReference type="AlphaFoldDB" id="A0A0A0ICD8"/>
<evidence type="ECO:0000256" key="1">
    <source>
        <dbReference type="ARBA" id="ARBA00006525"/>
    </source>
</evidence>
<dbReference type="EMBL" id="JDRY01000039">
    <property type="protein sequence ID" value="KGM99119.1"/>
    <property type="molecule type" value="Genomic_DNA"/>
</dbReference>
<dbReference type="InterPro" id="IPR057666">
    <property type="entry name" value="DrpA_SLOG"/>
</dbReference>
<dbReference type="PANTHER" id="PTHR43022">
    <property type="entry name" value="PROTEIN SMF"/>
    <property type="match status" value="1"/>
</dbReference>
<organism evidence="3 4">
    <name type="scientific">Clostridium botulinum C/D str. DC5</name>
    <dbReference type="NCBI Taxonomy" id="1443128"/>
    <lineage>
        <taxon>Bacteria</taxon>
        <taxon>Bacillati</taxon>
        <taxon>Bacillota</taxon>
        <taxon>Clostridia</taxon>
        <taxon>Eubacteriales</taxon>
        <taxon>Clostridiaceae</taxon>
        <taxon>Clostridium</taxon>
    </lineage>
</organism>
<dbReference type="Gene3D" id="3.40.50.450">
    <property type="match status" value="1"/>
</dbReference>
<accession>A0A0A0ICD8</accession>
<dbReference type="NCBIfam" id="TIGR00732">
    <property type="entry name" value="dprA"/>
    <property type="match status" value="1"/>
</dbReference>
<dbReference type="InterPro" id="IPR036388">
    <property type="entry name" value="WH-like_DNA-bd_sf"/>
</dbReference>
<gene>
    <name evidence="3" type="ORF">Z955_09040</name>
</gene>